<dbReference type="AlphaFoldDB" id="A0A5C3NU01"/>
<accession>A0A5C3NU01</accession>
<keyword evidence="2" id="KW-1185">Reference proteome</keyword>
<name>A0A5C3NU01_9APHY</name>
<protein>
    <submittedName>
        <fullName evidence="1">Uncharacterized protein</fullName>
    </submittedName>
</protein>
<dbReference type="InParanoid" id="A0A5C3NU01"/>
<evidence type="ECO:0000313" key="1">
    <source>
        <dbReference type="EMBL" id="TFK80047.1"/>
    </source>
</evidence>
<dbReference type="EMBL" id="ML211860">
    <property type="protein sequence ID" value="TFK80047.1"/>
    <property type="molecule type" value="Genomic_DNA"/>
</dbReference>
<reference evidence="1 2" key="1">
    <citation type="journal article" date="2019" name="Nat. Ecol. Evol.">
        <title>Megaphylogeny resolves global patterns of mushroom evolution.</title>
        <authorList>
            <person name="Varga T."/>
            <person name="Krizsan K."/>
            <person name="Foldi C."/>
            <person name="Dima B."/>
            <person name="Sanchez-Garcia M."/>
            <person name="Sanchez-Ramirez S."/>
            <person name="Szollosi G.J."/>
            <person name="Szarkandi J.G."/>
            <person name="Papp V."/>
            <person name="Albert L."/>
            <person name="Andreopoulos W."/>
            <person name="Angelini C."/>
            <person name="Antonin V."/>
            <person name="Barry K.W."/>
            <person name="Bougher N.L."/>
            <person name="Buchanan P."/>
            <person name="Buyck B."/>
            <person name="Bense V."/>
            <person name="Catcheside P."/>
            <person name="Chovatia M."/>
            <person name="Cooper J."/>
            <person name="Damon W."/>
            <person name="Desjardin D."/>
            <person name="Finy P."/>
            <person name="Geml J."/>
            <person name="Haridas S."/>
            <person name="Hughes K."/>
            <person name="Justo A."/>
            <person name="Karasinski D."/>
            <person name="Kautmanova I."/>
            <person name="Kiss B."/>
            <person name="Kocsube S."/>
            <person name="Kotiranta H."/>
            <person name="LaButti K.M."/>
            <person name="Lechner B.E."/>
            <person name="Liimatainen K."/>
            <person name="Lipzen A."/>
            <person name="Lukacs Z."/>
            <person name="Mihaltcheva S."/>
            <person name="Morgado L.N."/>
            <person name="Niskanen T."/>
            <person name="Noordeloos M.E."/>
            <person name="Ohm R.A."/>
            <person name="Ortiz-Santana B."/>
            <person name="Ovrebo C."/>
            <person name="Racz N."/>
            <person name="Riley R."/>
            <person name="Savchenko A."/>
            <person name="Shiryaev A."/>
            <person name="Soop K."/>
            <person name="Spirin V."/>
            <person name="Szebenyi C."/>
            <person name="Tomsovsky M."/>
            <person name="Tulloss R.E."/>
            <person name="Uehling J."/>
            <person name="Grigoriev I.V."/>
            <person name="Vagvolgyi C."/>
            <person name="Papp T."/>
            <person name="Martin F.M."/>
            <person name="Miettinen O."/>
            <person name="Hibbett D.S."/>
            <person name="Nagy L.G."/>
        </authorList>
    </citation>
    <scope>NUCLEOTIDE SEQUENCE [LARGE SCALE GENOMIC DNA]</scope>
    <source>
        <strain evidence="1 2">HHB13444</strain>
    </source>
</reference>
<dbReference type="Proteomes" id="UP000308197">
    <property type="component" value="Unassembled WGS sequence"/>
</dbReference>
<evidence type="ECO:0000313" key="2">
    <source>
        <dbReference type="Proteomes" id="UP000308197"/>
    </source>
</evidence>
<sequence length="186" mass="20942">MTRAGARMVETGPPRERTNRVLLRGKAGTVREFWHAAMARRGRGRWMEHTIATATPTRALQRRFPTPRCRKLARFGRLRPASLARRVTLAVRRLCVSALCELHRGVSLRSAVRRLQNEPAFHAARSLWPSRRLPVIDWPLDLAAYIRGPSPALPRVCRVAMPRLFSLPCTVSGGSSDLNIPDPPPF</sequence>
<gene>
    <name evidence="1" type="ORF">K466DRAFT_396066</name>
</gene>
<organism evidence="1 2">
    <name type="scientific">Polyporus arcularius HHB13444</name>
    <dbReference type="NCBI Taxonomy" id="1314778"/>
    <lineage>
        <taxon>Eukaryota</taxon>
        <taxon>Fungi</taxon>
        <taxon>Dikarya</taxon>
        <taxon>Basidiomycota</taxon>
        <taxon>Agaricomycotina</taxon>
        <taxon>Agaricomycetes</taxon>
        <taxon>Polyporales</taxon>
        <taxon>Polyporaceae</taxon>
        <taxon>Polyporus</taxon>
    </lineage>
</organism>
<proteinExistence type="predicted"/>